<keyword evidence="1" id="KW-1133">Transmembrane helix</keyword>
<keyword evidence="1" id="KW-0812">Transmembrane</keyword>
<keyword evidence="3" id="KW-1185">Reference proteome</keyword>
<dbReference type="RefSeq" id="WP_157289435.1">
    <property type="nucleotide sequence ID" value="NZ_WQRF01000001.1"/>
</dbReference>
<keyword evidence="1" id="KW-0472">Membrane</keyword>
<gene>
    <name evidence="2" type="ORF">GO014_05720</name>
</gene>
<reference evidence="2 3" key="1">
    <citation type="submission" date="2019-12" db="EMBL/GenBank/DDBJ databases">
        <title>Devosia maris sp. nov., isolated from the deep seawater.</title>
        <authorList>
            <person name="Liu Y."/>
        </authorList>
    </citation>
    <scope>NUCLEOTIDE SEQUENCE [LARGE SCALE GENOMIC DNA]</scope>
    <source>
        <strain evidence="2 3">L53-10-65</strain>
    </source>
</reference>
<dbReference type="Proteomes" id="UP000438106">
    <property type="component" value="Unassembled WGS sequence"/>
</dbReference>
<evidence type="ECO:0000313" key="3">
    <source>
        <dbReference type="Proteomes" id="UP000438106"/>
    </source>
</evidence>
<dbReference type="EMBL" id="WQRF01000001">
    <property type="protein sequence ID" value="MVS98515.1"/>
    <property type="molecule type" value="Genomic_DNA"/>
</dbReference>
<evidence type="ECO:0000313" key="2">
    <source>
        <dbReference type="EMBL" id="MVS98515.1"/>
    </source>
</evidence>
<name>A0A7X3FQ44_9HYPH</name>
<dbReference type="AlphaFoldDB" id="A0A7X3FQ44"/>
<feature type="transmembrane region" description="Helical" evidence="1">
    <location>
        <begin position="20"/>
        <end position="42"/>
    </location>
</feature>
<organism evidence="2 3">
    <name type="scientific">Devosia marina</name>
    <dbReference type="NCBI Taxonomy" id="2683198"/>
    <lineage>
        <taxon>Bacteria</taxon>
        <taxon>Pseudomonadati</taxon>
        <taxon>Pseudomonadota</taxon>
        <taxon>Alphaproteobacteria</taxon>
        <taxon>Hyphomicrobiales</taxon>
        <taxon>Devosiaceae</taxon>
        <taxon>Devosia</taxon>
    </lineage>
</organism>
<sequence>MWEALQNWPGAVALRGAPVLYLLVNAAHILGIGLVIGPILALDARLLGLARHIPIGAVGPFLAAVAKLGVGLAIVTGLALFSVQAANYAGNPAFLIKLFILVLAVANAVSVDRGRAWRRAIETNEIAAVLHWQAAASSILWLAVLIAGRRIGFV</sequence>
<evidence type="ECO:0000256" key="1">
    <source>
        <dbReference type="SAM" id="Phobius"/>
    </source>
</evidence>
<comment type="caution">
    <text evidence="2">The sequence shown here is derived from an EMBL/GenBank/DDBJ whole genome shotgun (WGS) entry which is preliminary data.</text>
</comment>
<feature type="transmembrane region" description="Helical" evidence="1">
    <location>
        <begin position="54"/>
        <end position="81"/>
    </location>
</feature>
<proteinExistence type="predicted"/>
<accession>A0A7X3FQ44</accession>
<protein>
    <submittedName>
        <fullName evidence="2">DUF2214 domain-containing protein</fullName>
    </submittedName>
</protein>
<feature type="transmembrane region" description="Helical" evidence="1">
    <location>
        <begin position="93"/>
        <end position="114"/>
    </location>
</feature>